<reference evidence="2" key="1">
    <citation type="submission" date="2019-08" db="EMBL/GenBank/DDBJ databases">
        <authorList>
            <person name="Kucharzyk K."/>
            <person name="Murdoch R.W."/>
            <person name="Higgins S."/>
            <person name="Loffler F."/>
        </authorList>
    </citation>
    <scope>NUCLEOTIDE SEQUENCE</scope>
</reference>
<evidence type="ECO:0000313" key="2">
    <source>
        <dbReference type="EMBL" id="MPM78994.1"/>
    </source>
</evidence>
<proteinExistence type="predicted"/>
<protein>
    <recommendedName>
        <fullName evidence="1">DUF3427 domain-containing protein</fullName>
    </recommendedName>
</protein>
<organism evidence="2">
    <name type="scientific">bioreactor metagenome</name>
    <dbReference type="NCBI Taxonomy" id="1076179"/>
    <lineage>
        <taxon>unclassified sequences</taxon>
        <taxon>metagenomes</taxon>
        <taxon>ecological metagenomes</taxon>
    </lineage>
</organism>
<comment type="caution">
    <text evidence="2">The sequence shown here is derived from an EMBL/GenBank/DDBJ whole genome shotgun (WGS) entry which is preliminary data.</text>
</comment>
<dbReference type="InterPro" id="IPR021835">
    <property type="entry name" value="DUF3427"/>
</dbReference>
<dbReference type="Pfam" id="PF11907">
    <property type="entry name" value="DUF3427"/>
    <property type="match status" value="1"/>
</dbReference>
<feature type="domain" description="DUF3427" evidence="1">
    <location>
        <begin position="81"/>
        <end position="225"/>
    </location>
</feature>
<accession>A0A645CQ37</accession>
<dbReference type="AlphaFoldDB" id="A0A645CQ37"/>
<name>A0A645CQ37_9ZZZZ</name>
<gene>
    <name evidence="2" type="ORF">SDC9_126009</name>
</gene>
<dbReference type="EMBL" id="VSSQ01029036">
    <property type="protein sequence ID" value="MPM78994.1"/>
    <property type="molecule type" value="Genomic_DNA"/>
</dbReference>
<sequence>MDEGSVRHAFECLNHQYWDSVMIKQRVKLIEYKEDTLYRTDRFEAIINNKEYRKYIEDAINYGIFRYEKEFQEEYYGLPFLKLYEQYKMVDLALLSNYRKIHSSFRGSGLLSNGNEYFLFIDLHKEEGIEERINYKDKFLSENYFQWQSPNATKQDSDRGKNIIFNKDRNVNLHLFVRKYKEIDKKAQPYIYIGKGDTVEYEGEKPITVKLKLQNEVPTKIYREFVEKI</sequence>
<evidence type="ECO:0000259" key="1">
    <source>
        <dbReference type="Pfam" id="PF11907"/>
    </source>
</evidence>